<proteinExistence type="predicted"/>
<sequence>MEAELRFGPQDKGIPEGAIGLTTQEFLATSPELKDFWTPLVVLDDAAMTHNIDTMARWVAERGLELMPHGKTTMAPTLWQRQLDTGSTGITLATMGQVRTGRSFGLTSIMLANSAVDERSLRWLAAELADPEFRFVCWVDGLQNVEAMERVLSGIDLPRPVDVCVELGVPGRRAGARTLADGVAIAERIAASTVLRLAGVSGYEGVVGSHRDPQTLAAARDFLERQIELHQAISHLYDEGEVIVTAGGSGLFDVVAEVYAAAGAGQSATRFVLRSGAYIVHDDGIYEGMSPFGAAADAGGPRFQVAMHGIGRVTSATEPGLVLLDGGKRDFPYDAGLPVPRGQAADLGEPWRPVGGSITEVNDQHAYLSTDVPVGSVVALGLSHPCTTFDKWRVLPVVDSWESGRVVDLVRTWF</sequence>
<dbReference type="Gene3D" id="2.40.37.20">
    <property type="entry name" value="D-serine dehydratase-like domain"/>
    <property type="match status" value="1"/>
</dbReference>
<dbReference type="SMART" id="SM01119">
    <property type="entry name" value="D-ser_dehydrat"/>
    <property type="match status" value="1"/>
</dbReference>
<dbReference type="Gene3D" id="3.20.20.10">
    <property type="entry name" value="Alanine racemase"/>
    <property type="match status" value="1"/>
</dbReference>
<reference evidence="2 3" key="1">
    <citation type="submission" date="2017-07" db="EMBL/GenBank/DDBJ databases">
        <title>Draft whole genome sequences of clinical Proprionibacteriaceae strains.</title>
        <authorList>
            <person name="Bernier A.-M."/>
            <person name="Bernard K."/>
            <person name="Domingo M.-C."/>
        </authorList>
    </citation>
    <scope>NUCLEOTIDE SEQUENCE [LARGE SCALE GENOMIC DNA]</scope>
    <source>
        <strain evidence="2 3">NML 030167</strain>
    </source>
</reference>
<dbReference type="EMBL" id="NMVO01000014">
    <property type="protein sequence ID" value="OYO12991.1"/>
    <property type="molecule type" value="Genomic_DNA"/>
</dbReference>
<evidence type="ECO:0000313" key="2">
    <source>
        <dbReference type="EMBL" id="OYO12991.1"/>
    </source>
</evidence>
<organism evidence="2 3">
    <name type="scientific">Enemella evansiae</name>
    <dbReference type="NCBI Taxonomy" id="2016499"/>
    <lineage>
        <taxon>Bacteria</taxon>
        <taxon>Bacillati</taxon>
        <taxon>Actinomycetota</taxon>
        <taxon>Actinomycetes</taxon>
        <taxon>Propionibacteriales</taxon>
        <taxon>Propionibacteriaceae</taxon>
        <taxon>Enemella</taxon>
    </lineage>
</organism>
<evidence type="ECO:0000259" key="1">
    <source>
        <dbReference type="SMART" id="SM01119"/>
    </source>
</evidence>
<comment type="caution">
    <text evidence="2">The sequence shown here is derived from an EMBL/GenBank/DDBJ whole genome shotgun (WGS) entry which is preliminary data.</text>
</comment>
<feature type="domain" description="D-serine dehydratase-like" evidence="1">
    <location>
        <begin position="306"/>
        <end position="399"/>
    </location>
</feature>
<name>A0A255GBQ1_9ACTN</name>
<dbReference type="InterPro" id="IPR051466">
    <property type="entry name" value="D-amino_acid_metab_enzyme"/>
</dbReference>
<dbReference type="SUPFAM" id="SSF51419">
    <property type="entry name" value="PLP-binding barrel"/>
    <property type="match status" value="1"/>
</dbReference>
<dbReference type="Proteomes" id="UP000215896">
    <property type="component" value="Unassembled WGS sequence"/>
</dbReference>
<dbReference type="Pfam" id="PF14031">
    <property type="entry name" value="D-ser_dehydrat"/>
    <property type="match status" value="1"/>
</dbReference>
<dbReference type="InterPro" id="IPR026956">
    <property type="entry name" value="D-ser_dehydrat-like_dom"/>
</dbReference>
<protein>
    <recommendedName>
        <fullName evidence="1">D-serine dehydratase-like domain-containing protein</fullName>
    </recommendedName>
</protein>
<dbReference type="InterPro" id="IPR029066">
    <property type="entry name" value="PLP-binding_barrel"/>
</dbReference>
<dbReference type="OrthoDB" id="9811417at2"/>
<gene>
    <name evidence="2" type="ORF">CGZ94_13095</name>
</gene>
<dbReference type="AlphaFoldDB" id="A0A255GBQ1"/>
<dbReference type="InterPro" id="IPR042208">
    <property type="entry name" value="D-ser_dehydrat-like_sf"/>
</dbReference>
<dbReference type="PANTHER" id="PTHR28004">
    <property type="entry name" value="ZGC:162816-RELATED"/>
    <property type="match status" value="1"/>
</dbReference>
<evidence type="ECO:0000313" key="3">
    <source>
        <dbReference type="Proteomes" id="UP000215896"/>
    </source>
</evidence>
<dbReference type="PANTHER" id="PTHR28004:SF8">
    <property type="entry name" value="D-SERINE DEAMINASE"/>
    <property type="match status" value="1"/>
</dbReference>
<accession>A0A255GBQ1</accession>
<keyword evidence="3" id="KW-1185">Reference proteome</keyword>